<name>A0ABD2A1X7_VESSQ</name>
<dbReference type="EMBL" id="JAUDFV010000157">
    <property type="protein sequence ID" value="KAL2713785.1"/>
    <property type="molecule type" value="Genomic_DNA"/>
</dbReference>
<comment type="caution">
    <text evidence="1">The sequence shown here is derived from an EMBL/GenBank/DDBJ whole genome shotgun (WGS) entry which is preliminary data.</text>
</comment>
<dbReference type="AlphaFoldDB" id="A0ABD2A1X7"/>
<protein>
    <submittedName>
        <fullName evidence="1">Uncharacterized protein</fullName>
    </submittedName>
</protein>
<dbReference type="Proteomes" id="UP001607302">
    <property type="component" value="Unassembled WGS sequence"/>
</dbReference>
<sequence length="108" mass="12258">MSSIAKPPLLALPFKIRRYGERPSIVTCAAIHTGLGLLNPFAVNDHNYRRMITIFFNAKCSKPKCKTSGFFINWCIDNWRTTTHFTTNELSSTTTKGSTTRFAKNRID</sequence>
<gene>
    <name evidence="1" type="ORF">V1478_016342</name>
</gene>
<evidence type="ECO:0000313" key="2">
    <source>
        <dbReference type="Proteomes" id="UP001607302"/>
    </source>
</evidence>
<proteinExistence type="predicted"/>
<organism evidence="1 2">
    <name type="scientific">Vespula squamosa</name>
    <name type="common">Southern yellow jacket</name>
    <name type="synonym">Wasp</name>
    <dbReference type="NCBI Taxonomy" id="30214"/>
    <lineage>
        <taxon>Eukaryota</taxon>
        <taxon>Metazoa</taxon>
        <taxon>Ecdysozoa</taxon>
        <taxon>Arthropoda</taxon>
        <taxon>Hexapoda</taxon>
        <taxon>Insecta</taxon>
        <taxon>Pterygota</taxon>
        <taxon>Neoptera</taxon>
        <taxon>Endopterygota</taxon>
        <taxon>Hymenoptera</taxon>
        <taxon>Apocrita</taxon>
        <taxon>Aculeata</taxon>
        <taxon>Vespoidea</taxon>
        <taxon>Vespidae</taxon>
        <taxon>Vespinae</taxon>
        <taxon>Vespula</taxon>
    </lineage>
</organism>
<keyword evidence="2" id="KW-1185">Reference proteome</keyword>
<evidence type="ECO:0000313" key="1">
    <source>
        <dbReference type="EMBL" id="KAL2713785.1"/>
    </source>
</evidence>
<accession>A0ABD2A1X7</accession>
<reference evidence="1 2" key="1">
    <citation type="journal article" date="2024" name="Ann. Entomol. Soc. Am.">
        <title>Genomic analyses of the southern and eastern yellowjacket wasps (Hymenoptera: Vespidae) reveal evolutionary signatures of social life.</title>
        <authorList>
            <person name="Catto M.A."/>
            <person name="Caine P.B."/>
            <person name="Orr S.E."/>
            <person name="Hunt B.G."/>
            <person name="Goodisman M.A.D."/>
        </authorList>
    </citation>
    <scope>NUCLEOTIDE SEQUENCE [LARGE SCALE GENOMIC DNA]</scope>
    <source>
        <strain evidence="1">233</strain>
        <tissue evidence="1">Head and thorax</tissue>
    </source>
</reference>